<feature type="compositionally biased region" description="Polar residues" evidence="3">
    <location>
        <begin position="53"/>
        <end position="70"/>
    </location>
</feature>
<feature type="compositionally biased region" description="Polar residues" evidence="3">
    <location>
        <begin position="8"/>
        <end position="19"/>
    </location>
</feature>
<evidence type="ECO:0000259" key="4">
    <source>
        <dbReference type="PROSITE" id="PS50003"/>
    </source>
</evidence>
<dbReference type="InterPro" id="IPR050729">
    <property type="entry name" value="Rho-GAP"/>
</dbReference>
<dbReference type="PANTHER" id="PTHR23176">
    <property type="entry name" value="RHO/RAC/CDC GTPASE-ACTIVATING PROTEIN"/>
    <property type="match status" value="1"/>
</dbReference>
<dbReference type="PROSITE" id="PS50212">
    <property type="entry name" value="RASGEF_NTER"/>
    <property type="match status" value="1"/>
</dbReference>
<feature type="region of interest" description="Disordered" evidence="3">
    <location>
        <begin position="2142"/>
        <end position="2174"/>
    </location>
</feature>
<dbReference type="Proteomes" id="UP000217199">
    <property type="component" value="Unassembled WGS sequence"/>
</dbReference>
<dbReference type="GO" id="GO:0007264">
    <property type="term" value="P:small GTPase-mediated signal transduction"/>
    <property type="evidence" value="ECO:0007669"/>
    <property type="project" value="InterPro"/>
</dbReference>
<feature type="region of interest" description="Disordered" evidence="3">
    <location>
        <begin position="1063"/>
        <end position="1082"/>
    </location>
</feature>
<dbReference type="GO" id="GO:0005737">
    <property type="term" value="C:cytoplasm"/>
    <property type="evidence" value="ECO:0007669"/>
    <property type="project" value="TreeGrafter"/>
</dbReference>
<evidence type="ECO:0000313" key="7">
    <source>
        <dbReference type="EMBL" id="PAV16307.1"/>
    </source>
</evidence>
<feature type="compositionally biased region" description="Polar residues" evidence="3">
    <location>
        <begin position="793"/>
        <end position="811"/>
    </location>
</feature>
<feature type="compositionally biased region" description="Basic and acidic residues" evidence="3">
    <location>
        <begin position="1747"/>
        <end position="1770"/>
    </location>
</feature>
<proteinExistence type="predicted"/>
<evidence type="ECO:0000313" key="8">
    <source>
        <dbReference type="Proteomes" id="UP000217199"/>
    </source>
</evidence>
<dbReference type="PROSITE" id="PS50238">
    <property type="entry name" value="RHOGAP"/>
    <property type="match status" value="1"/>
</dbReference>
<feature type="region of interest" description="Disordered" evidence="3">
    <location>
        <begin position="793"/>
        <end position="813"/>
    </location>
</feature>
<evidence type="ECO:0000256" key="1">
    <source>
        <dbReference type="ARBA" id="ARBA00022468"/>
    </source>
</evidence>
<feature type="region of interest" description="Disordered" evidence="3">
    <location>
        <begin position="1747"/>
        <end position="1790"/>
    </location>
</feature>
<feature type="domain" description="PH" evidence="4">
    <location>
        <begin position="1865"/>
        <end position="1899"/>
    </location>
</feature>
<feature type="compositionally biased region" description="Polar residues" evidence="3">
    <location>
        <begin position="1132"/>
        <end position="1145"/>
    </location>
</feature>
<dbReference type="CDD" id="cd00159">
    <property type="entry name" value="RhoGAP"/>
    <property type="match status" value="1"/>
</dbReference>
<keyword evidence="1" id="KW-0343">GTPase activation</keyword>
<dbReference type="InterPro" id="IPR036964">
    <property type="entry name" value="RASGEF_cat_dom_sf"/>
</dbReference>
<dbReference type="Gene3D" id="1.20.870.10">
    <property type="entry name" value="Son of sevenless (SoS) protein Chain: S domain 1"/>
    <property type="match status" value="1"/>
</dbReference>
<feature type="region of interest" description="Disordered" evidence="3">
    <location>
        <begin position="2198"/>
        <end position="2219"/>
    </location>
</feature>
<keyword evidence="2" id="KW-0344">Guanine-nucleotide releasing factor</keyword>
<dbReference type="GO" id="GO:0005096">
    <property type="term" value="F:GTPase activator activity"/>
    <property type="evidence" value="ECO:0007669"/>
    <property type="project" value="UniProtKB-KW"/>
</dbReference>
<dbReference type="InterPro" id="IPR023578">
    <property type="entry name" value="Ras_GEF_dom_sf"/>
</dbReference>
<feature type="region of interest" description="Disordered" evidence="3">
    <location>
        <begin position="443"/>
        <end position="465"/>
    </location>
</feature>
<dbReference type="InterPro" id="IPR008936">
    <property type="entry name" value="Rho_GTPase_activation_prot"/>
</dbReference>
<dbReference type="SMART" id="SM00233">
    <property type="entry name" value="PH"/>
    <property type="match status" value="2"/>
</dbReference>
<dbReference type="OrthoDB" id="79452at2759"/>
<dbReference type="SMART" id="SM00324">
    <property type="entry name" value="RhoGAP"/>
    <property type="match status" value="1"/>
</dbReference>
<organism evidence="7 8">
    <name type="scientific">Pyrrhoderma noxium</name>
    <dbReference type="NCBI Taxonomy" id="2282107"/>
    <lineage>
        <taxon>Eukaryota</taxon>
        <taxon>Fungi</taxon>
        <taxon>Dikarya</taxon>
        <taxon>Basidiomycota</taxon>
        <taxon>Agaricomycotina</taxon>
        <taxon>Agaricomycetes</taxon>
        <taxon>Hymenochaetales</taxon>
        <taxon>Hymenochaetaceae</taxon>
        <taxon>Pyrrhoderma</taxon>
    </lineage>
</organism>
<gene>
    <name evidence="7" type="ORF">PNOK_0792700</name>
</gene>
<feature type="region of interest" description="Disordered" evidence="3">
    <location>
        <begin position="1119"/>
        <end position="1173"/>
    </location>
</feature>
<dbReference type="InterPro" id="IPR000651">
    <property type="entry name" value="Ras-like_Gua-exchang_fac_N"/>
</dbReference>
<dbReference type="InParanoid" id="A0A286U9R3"/>
<protein>
    <submittedName>
        <fullName evidence="7">Rho gtpase activating 22</fullName>
    </submittedName>
</protein>
<dbReference type="STRING" id="2282107.A0A286U9R3"/>
<accession>A0A286U9R3</accession>
<feature type="compositionally biased region" description="Low complexity" evidence="3">
    <location>
        <begin position="30"/>
        <end position="44"/>
    </location>
</feature>
<feature type="domain" description="N-terminal Ras-GEF" evidence="5">
    <location>
        <begin position="1191"/>
        <end position="1352"/>
    </location>
</feature>
<dbReference type="GO" id="GO:0005085">
    <property type="term" value="F:guanyl-nucleotide exchange factor activity"/>
    <property type="evidence" value="ECO:0007669"/>
    <property type="project" value="UniProtKB-KW"/>
</dbReference>
<evidence type="ECO:0000256" key="2">
    <source>
        <dbReference type="PROSITE-ProRule" id="PRU00135"/>
    </source>
</evidence>
<feature type="compositionally biased region" description="Basic and acidic residues" evidence="3">
    <location>
        <begin position="1120"/>
        <end position="1131"/>
    </location>
</feature>
<evidence type="ECO:0000259" key="6">
    <source>
        <dbReference type="PROSITE" id="PS50238"/>
    </source>
</evidence>
<dbReference type="Pfam" id="PF00617">
    <property type="entry name" value="RasGEF"/>
    <property type="match status" value="1"/>
</dbReference>
<reference evidence="7 8" key="1">
    <citation type="journal article" date="2017" name="Mol. Ecol.">
        <title>Comparative and population genomic landscape of Phellinus noxius: A hypervariable fungus causing root rot in trees.</title>
        <authorList>
            <person name="Chung C.L."/>
            <person name="Lee T.J."/>
            <person name="Akiba M."/>
            <person name="Lee H.H."/>
            <person name="Kuo T.H."/>
            <person name="Liu D."/>
            <person name="Ke H.M."/>
            <person name="Yokoi T."/>
            <person name="Roa M.B."/>
            <person name="Lu M.J."/>
            <person name="Chang Y.Y."/>
            <person name="Ann P.J."/>
            <person name="Tsai J.N."/>
            <person name="Chen C.Y."/>
            <person name="Tzean S.S."/>
            <person name="Ota Y."/>
            <person name="Hattori T."/>
            <person name="Sahashi N."/>
            <person name="Liou R.F."/>
            <person name="Kikuchi T."/>
            <person name="Tsai I.J."/>
        </authorList>
    </citation>
    <scope>NUCLEOTIDE SEQUENCE [LARGE SCALE GENOMIC DNA]</scope>
    <source>
        <strain evidence="7 8">FFPRI411160</strain>
    </source>
</reference>
<dbReference type="InterPro" id="IPR000198">
    <property type="entry name" value="RhoGAP_dom"/>
</dbReference>
<feature type="compositionally biased region" description="Low complexity" evidence="3">
    <location>
        <begin position="668"/>
        <end position="679"/>
    </location>
</feature>
<dbReference type="Pfam" id="PF00620">
    <property type="entry name" value="RhoGAP"/>
    <property type="match status" value="1"/>
</dbReference>
<comment type="caution">
    <text evidence="7">The sequence shown here is derived from an EMBL/GenBank/DDBJ whole genome shotgun (WGS) entry which is preliminary data.</text>
</comment>
<dbReference type="SUPFAM" id="SSF50729">
    <property type="entry name" value="PH domain-like"/>
    <property type="match status" value="1"/>
</dbReference>
<feature type="region of interest" description="Disordered" evidence="3">
    <location>
        <begin position="1"/>
        <end position="174"/>
    </location>
</feature>
<name>A0A286U9R3_9AGAM</name>
<keyword evidence="8" id="KW-1185">Reference proteome</keyword>
<feature type="region of interest" description="Disordered" evidence="3">
    <location>
        <begin position="273"/>
        <end position="354"/>
    </location>
</feature>
<feature type="domain" description="Rho-GAP" evidence="6">
    <location>
        <begin position="1943"/>
        <end position="2137"/>
    </location>
</feature>
<feature type="compositionally biased region" description="Acidic residues" evidence="3">
    <location>
        <begin position="445"/>
        <end position="455"/>
    </location>
</feature>
<feature type="compositionally biased region" description="Low complexity" evidence="3">
    <location>
        <begin position="313"/>
        <end position="322"/>
    </location>
</feature>
<dbReference type="EMBL" id="NBII01000008">
    <property type="protein sequence ID" value="PAV16307.1"/>
    <property type="molecule type" value="Genomic_DNA"/>
</dbReference>
<feature type="region of interest" description="Disordered" evidence="3">
    <location>
        <begin position="649"/>
        <end position="679"/>
    </location>
</feature>
<feature type="compositionally biased region" description="Acidic residues" evidence="3">
    <location>
        <begin position="2142"/>
        <end position="2156"/>
    </location>
</feature>
<sequence length="2219" mass="245461">MPAKRVHQLSSPSNNLSAPQQHHQQHQHQHYQQPSLSHSSSNSQLGVKPSPSLPTFTRSASPSGISNFFSKPTKWFSRSSSGSRPSPTEPRASTSSSTSSRRRPTISGPTDPRPIESIPSPGPESKFSGSGALSGLNDRASRSVLDLSSRTSTDLNNASPTGSNGSGDLRSISRKGWSRSVDNLSIVPPRRLDPLNTSLGAKIEQYRTGTPSTPSSMSQKIFPFPSMPGTPSTPPGEHPIHQLQLRHGGAHSLSGSQVSVPMSSAISVSTSATATTAGASPGGGGGRLAPPSPVRTTRKRSFDFDRTKSGNKSVDSLSNHSGSGSGSRSGGFPFYFGGSGGSGGNPERKNSAPTQYTPTIIEPTHTIPEEDCSSSKRASQIVTRSGFINRLQNYQLSAPQLASSKNWKPYKMVLKGSKVYFYKPPSDRTAAVKELFPVGLVTATEQDEEEDDQEADASNGKEKEELRKKRAFWGRRTHPDLTIKDGKVEKGSLEALIHEVIFGTTFDSHSLETKSPDAWQEFASGILLCLPLLVDGTRFEYEFERCASYLLSGAEEGTKSSLSRRVVWLVERYLAYHVHPADMESWKTFCRDTIPDFDLSKTIETFDLATKNTHEEVPETPVIATPIAERPLNMSNSLLLQTPPPGRFFSSPSHSASPSPLPSPASPSPSHTHSIKSSMSSRGRLWAALEQGGLTREIFVKLEPEHVAQSLIIYQRSILEAVFNRKGDDQHHLLSADVLFSENPESPLSSFFGCDDAPHWLTRLVVMQILGPGHTRSFADYLGLGPQYGGSDRSSGLTSFSMPSEHPQNSRTHVRSDVINRWARVAELCRLAGDECSWKAIMTALTSKPIARLEKAWKRVDSTAINAVRTWIYAFTSLASVNKKDSFGVSEPRRSPWGGDGRFRVAKIVEKLLEEKKNGWKCKSMIEARRIFQEFFVSLQGCVAALSAASEGSISEVEDVAKLSEHWKELAKKPAPNKMNTIHQFMSLSFAAEPRRKGLFAPYYWTRQSQSNMGPQVLIPLLVPELLPTVTLIDRSQLVRTKKVSYESIAVLNSDAQSITSQLKFDSDGQIRSPESQRQQQMNDMRGGLFDLGGMVLPVFDGELLLCVVSSSEVASKPLGRIDENQQRISEESSGTGSNPPSRTPSIRVKSAAAGLDRKSSRDRRASLPALSQQRSPPAIMVIEPHGEPTLYAVVQAGTLEALVHFLVHGLEGVSVSVADDNGEMSLREKKSRAVKVERREFAKIWWSSFRSFVSPYDFFKHLRKEYLMTSSPRKSISAEDLANATRTRLCVIRVISEWLHHGNGAQDVLDNIELYKALQAFLTIQNDHDLTSATILTDDSDEAKELMEILRQCESERTQLLHTFISQTMRPQIRHVPVRGSSTTSTVHSFGKEPPRFDDISPLELVNNLDAMASAAFRSVNQEDLYVTADLLEVQTSDRTGWFIPREPFSSSEEVEIQSFYTLLMEIEPTSLIGEYSEETLYRLLPPGVRGLVRAYSILRKWVICCLTTPQIGCMARQEKMEKVLQAIEICRLRSIEGVGPNTNPAERPCVRSFVESVLTSAVVSPESRIFGRAWQAVGNVRGVQADSLASLLSVRIFDHNEILGMGNEKLTVDPAWLLERMLEVISLSDVLDSPMEMETPTSLVNFDKRRQLCNVVVNASSYASRGSRQRREMDRTDFERMNKMEQKVNETFLDLRLLKDDALREAANFGPPSAPSRKGGNKPFQRLIALQQEKNKRDKFLRDRLMKEKRHEQHKLERKEEDLSRSMDGRGQQQLGPGGPSAKHQRSKRSMSALFNLMRPISTAFTSESGLVASGHHHSNSSNNIGLRRTAAELDFTPTNKPALVLSLVDAKVMAFINNERSFTFQIDTEDGGHYLLQAMTKSDMGNWVQAISGVVKSYAQRRLTYLGGGQGVFVDPTSGPGAGSASGSSGARDPRAVFGVDLTFLVKREAGTEEVSPDAIPRVLELCLAEIEKRGLTEQGIYRVAGATSEVNALKEALNNGQNFIDQYTDINAVCGVVKFWFRTLPETVIPELFFEPIVEAARIPDLDERLSKIREVIYLFPRAHFTVLRRLIEHLDRVIDYEDQNHMTPDNLATVLSPNLLRAPNNNFGLIMKNMGPITVLFKALITHMHFIFDEGVEEDEEEAGLEGDATVEGEQQGEIQGEGEDEEEEEFFDATVDPGTPILVVPEIDLGPRFTASPESEKKVLEDDPLNIAF</sequence>
<dbReference type="SUPFAM" id="SSF48350">
    <property type="entry name" value="GTPase activation domain, GAP"/>
    <property type="match status" value="1"/>
</dbReference>
<feature type="compositionally biased region" description="Low complexity" evidence="3">
    <location>
        <begin position="77"/>
        <end position="125"/>
    </location>
</feature>
<dbReference type="SUPFAM" id="SSF48366">
    <property type="entry name" value="Ras GEF"/>
    <property type="match status" value="2"/>
</dbReference>
<dbReference type="InterPro" id="IPR011993">
    <property type="entry name" value="PH-like_dom_sf"/>
</dbReference>
<dbReference type="PANTHER" id="PTHR23176:SF0">
    <property type="entry name" value="RHO GTPASE ACTIVATING PROTEIN AT 19D, ISOFORM D"/>
    <property type="match status" value="1"/>
</dbReference>
<dbReference type="Gene3D" id="2.30.29.30">
    <property type="entry name" value="Pleckstrin-homology domain (PH domain)/Phosphotyrosine-binding domain (PTB)"/>
    <property type="match status" value="2"/>
</dbReference>
<feature type="compositionally biased region" description="Polar residues" evidence="3">
    <location>
        <begin position="1073"/>
        <end position="1082"/>
    </location>
</feature>
<dbReference type="Gene3D" id="1.10.555.10">
    <property type="entry name" value="Rho GTPase activation protein"/>
    <property type="match status" value="1"/>
</dbReference>
<feature type="compositionally biased region" description="Basic and acidic residues" evidence="3">
    <location>
        <begin position="1156"/>
        <end position="1166"/>
    </location>
</feature>
<dbReference type="InterPro" id="IPR001895">
    <property type="entry name" value="RASGEF_cat_dom"/>
</dbReference>
<feature type="compositionally biased region" description="Polar residues" evidence="3">
    <location>
        <begin position="146"/>
        <end position="163"/>
    </location>
</feature>
<dbReference type="InterPro" id="IPR001849">
    <property type="entry name" value="PH_domain"/>
</dbReference>
<evidence type="ECO:0000259" key="5">
    <source>
        <dbReference type="PROSITE" id="PS50212"/>
    </source>
</evidence>
<dbReference type="Gene3D" id="1.10.840.10">
    <property type="entry name" value="Ras guanine-nucleotide exchange factors catalytic domain"/>
    <property type="match status" value="1"/>
</dbReference>
<dbReference type="PROSITE" id="PS50003">
    <property type="entry name" value="PH_DOMAIN"/>
    <property type="match status" value="1"/>
</dbReference>
<evidence type="ECO:0000256" key="3">
    <source>
        <dbReference type="SAM" id="MobiDB-lite"/>
    </source>
</evidence>